<reference evidence="1" key="1">
    <citation type="journal article" date="2019" name="bioRxiv">
        <title>The Genome of the Zebra Mussel, Dreissena polymorpha: A Resource for Invasive Species Research.</title>
        <authorList>
            <person name="McCartney M.A."/>
            <person name="Auch B."/>
            <person name="Kono T."/>
            <person name="Mallez S."/>
            <person name="Zhang Y."/>
            <person name="Obille A."/>
            <person name="Becker A."/>
            <person name="Abrahante J.E."/>
            <person name="Garbe J."/>
            <person name="Badalamenti J.P."/>
            <person name="Herman A."/>
            <person name="Mangelson H."/>
            <person name="Liachko I."/>
            <person name="Sullivan S."/>
            <person name="Sone E.D."/>
            <person name="Koren S."/>
            <person name="Silverstein K.A.T."/>
            <person name="Beckman K.B."/>
            <person name="Gohl D.M."/>
        </authorList>
    </citation>
    <scope>NUCLEOTIDE SEQUENCE</scope>
    <source>
        <strain evidence="1">Duluth1</strain>
        <tissue evidence="1">Whole animal</tissue>
    </source>
</reference>
<keyword evidence="2" id="KW-1185">Reference proteome</keyword>
<dbReference type="AlphaFoldDB" id="A0A9D4RCU0"/>
<comment type="caution">
    <text evidence="1">The sequence shown here is derived from an EMBL/GenBank/DDBJ whole genome shotgun (WGS) entry which is preliminary data.</text>
</comment>
<dbReference type="EMBL" id="JAIWYP010000002">
    <property type="protein sequence ID" value="KAH3863686.1"/>
    <property type="molecule type" value="Genomic_DNA"/>
</dbReference>
<gene>
    <name evidence="1" type="ORF">DPMN_026676</name>
</gene>
<organism evidence="1 2">
    <name type="scientific">Dreissena polymorpha</name>
    <name type="common">Zebra mussel</name>
    <name type="synonym">Mytilus polymorpha</name>
    <dbReference type="NCBI Taxonomy" id="45954"/>
    <lineage>
        <taxon>Eukaryota</taxon>
        <taxon>Metazoa</taxon>
        <taxon>Spiralia</taxon>
        <taxon>Lophotrochozoa</taxon>
        <taxon>Mollusca</taxon>
        <taxon>Bivalvia</taxon>
        <taxon>Autobranchia</taxon>
        <taxon>Heteroconchia</taxon>
        <taxon>Euheterodonta</taxon>
        <taxon>Imparidentia</taxon>
        <taxon>Neoheterodontei</taxon>
        <taxon>Myida</taxon>
        <taxon>Dreissenoidea</taxon>
        <taxon>Dreissenidae</taxon>
        <taxon>Dreissena</taxon>
    </lineage>
</organism>
<proteinExistence type="predicted"/>
<name>A0A9D4RCU0_DREPO</name>
<dbReference type="Proteomes" id="UP000828390">
    <property type="component" value="Unassembled WGS sequence"/>
</dbReference>
<accession>A0A9D4RCU0</accession>
<evidence type="ECO:0000313" key="1">
    <source>
        <dbReference type="EMBL" id="KAH3863686.1"/>
    </source>
</evidence>
<evidence type="ECO:0000313" key="2">
    <source>
        <dbReference type="Proteomes" id="UP000828390"/>
    </source>
</evidence>
<protein>
    <submittedName>
        <fullName evidence="1">Uncharacterized protein</fullName>
    </submittedName>
</protein>
<sequence>MQKSANMRTEDFAESGRSLVWQRDSRGPWTVHWGTPESTVAGFNSSPPTTTFIFLSVRRSSCKILMVKARVVER</sequence>
<reference evidence="1" key="2">
    <citation type="submission" date="2020-11" db="EMBL/GenBank/DDBJ databases">
        <authorList>
            <person name="McCartney M.A."/>
            <person name="Auch B."/>
            <person name="Kono T."/>
            <person name="Mallez S."/>
            <person name="Becker A."/>
            <person name="Gohl D.M."/>
            <person name="Silverstein K.A.T."/>
            <person name="Koren S."/>
            <person name="Bechman K.B."/>
            <person name="Herman A."/>
            <person name="Abrahante J.E."/>
            <person name="Garbe J."/>
        </authorList>
    </citation>
    <scope>NUCLEOTIDE SEQUENCE</scope>
    <source>
        <strain evidence="1">Duluth1</strain>
        <tissue evidence="1">Whole animal</tissue>
    </source>
</reference>